<evidence type="ECO:0000313" key="2">
    <source>
        <dbReference type="EMBL" id="SUZ99009.1"/>
    </source>
</evidence>
<dbReference type="Gene3D" id="3.40.50.10540">
    <property type="entry name" value="Crotonobetainyl-coa:carnitine coa-transferase, domain 1"/>
    <property type="match status" value="1"/>
</dbReference>
<keyword evidence="1" id="KW-0808">Transferase</keyword>
<dbReference type="InterPro" id="IPR023606">
    <property type="entry name" value="CoA-Trfase_III_dom_1_sf"/>
</dbReference>
<accession>A0A381S699</accession>
<organism evidence="2">
    <name type="scientific">marine metagenome</name>
    <dbReference type="NCBI Taxonomy" id="408172"/>
    <lineage>
        <taxon>unclassified sequences</taxon>
        <taxon>metagenomes</taxon>
        <taxon>ecological metagenomes</taxon>
    </lineage>
</organism>
<evidence type="ECO:0008006" key="3">
    <source>
        <dbReference type="Google" id="ProtNLM"/>
    </source>
</evidence>
<dbReference type="InterPro" id="IPR044855">
    <property type="entry name" value="CoA-Trfase_III_dom3_sf"/>
</dbReference>
<sequence>MQKPPERMPLKNYRVLDLSRIWAGPYCTKLFADMGAEIIKMESLSVYDSHRGPVTPAQGIAAYPDGEPGEEPWNRNGWFNCLHMSKYGVTLELTEARGRRVFEHLVSISDVLIENFRQGSLERLGYTYEEFRKHRPDLIYVSMPAFGNTGPWKGYLGYGIGQEQLSGMAHMTGYRGEGPMKSGINHGDPITGSHAAGVLMAALRHRRRTGKGMYIDVSQQESSVALMGPEVLAYQMTGEEPERRGNRSGWYAPANSYPCTGEDRWVTIAATDEEQWRQLTQAIGAAGLGADPRFATAEKRSENHDDLDKIISEWTSGQEAYQVTHKLQKAGVPAGPVLRGPDLLQDAHYNDRGTFVTVDHPQVGPKQYPGMPWRMSATPGQVRWPSPTLGQHNRDVYGELLGLTGPEIDQLEETEIIGTKPTGSRII</sequence>
<dbReference type="PANTHER" id="PTHR48207">
    <property type="entry name" value="SUCCINATE--HYDROXYMETHYLGLUTARATE COA-TRANSFERASE"/>
    <property type="match status" value="1"/>
</dbReference>
<reference evidence="2" key="1">
    <citation type="submission" date="2018-05" db="EMBL/GenBank/DDBJ databases">
        <authorList>
            <person name="Lanie J.A."/>
            <person name="Ng W.-L."/>
            <person name="Kazmierczak K.M."/>
            <person name="Andrzejewski T.M."/>
            <person name="Davidsen T.M."/>
            <person name="Wayne K.J."/>
            <person name="Tettelin H."/>
            <person name="Glass J.I."/>
            <person name="Rusch D."/>
            <person name="Podicherti R."/>
            <person name="Tsui H.-C.T."/>
            <person name="Winkler M.E."/>
        </authorList>
    </citation>
    <scope>NUCLEOTIDE SEQUENCE</scope>
</reference>
<dbReference type="EMBL" id="UINC01002659">
    <property type="protein sequence ID" value="SUZ99009.1"/>
    <property type="molecule type" value="Genomic_DNA"/>
</dbReference>
<dbReference type="GO" id="GO:0008410">
    <property type="term" value="F:CoA-transferase activity"/>
    <property type="evidence" value="ECO:0007669"/>
    <property type="project" value="TreeGrafter"/>
</dbReference>
<dbReference type="InterPro" id="IPR003673">
    <property type="entry name" value="CoA-Trfase_fam_III"/>
</dbReference>
<dbReference type="PANTHER" id="PTHR48207:SF3">
    <property type="entry name" value="SUCCINATE--HYDROXYMETHYLGLUTARATE COA-TRANSFERASE"/>
    <property type="match status" value="1"/>
</dbReference>
<evidence type="ECO:0000256" key="1">
    <source>
        <dbReference type="ARBA" id="ARBA00022679"/>
    </source>
</evidence>
<dbReference type="Pfam" id="PF02515">
    <property type="entry name" value="CoA_transf_3"/>
    <property type="match status" value="1"/>
</dbReference>
<proteinExistence type="predicted"/>
<dbReference type="InterPro" id="IPR050483">
    <property type="entry name" value="CoA-transferase_III_domain"/>
</dbReference>
<dbReference type="SUPFAM" id="SSF89796">
    <property type="entry name" value="CoA-transferase family III (CaiB/BaiF)"/>
    <property type="match status" value="1"/>
</dbReference>
<gene>
    <name evidence="2" type="ORF">METZ01_LOCUS51863</name>
</gene>
<dbReference type="AlphaFoldDB" id="A0A381S699"/>
<name>A0A381S699_9ZZZZ</name>
<dbReference type="Gene3D" id="3.30.1540.10">
    <property type="entry name" value="formyl-coa transferase, domain 3"/>
    <property type="match status" value="1"/>
</dbReference>
<protein>
    <recommendedName>
        <fullName evidence="3">CoA transferase</fullName>
    </recommendedName>
</protein>